<proteinExistence type="predicted"/>
<accession>A0ACB9IMB7</accession>
<dbReference type="Proteomes" id="UP001056120">
    <property type="component" value="Linkage Group LG08"/>
</dbReference>
<organism evidence="1 2">
    <name type="scientific">Smallanthus sonchifolius</name>
    <dbReference type="NCBI Taxonomy" id="185202"/>
    <lineage>
        <taxon>Eukaryota</taxon>
        <taxon>Viridiplantae</taxon>
        <taxon>Streptophyta</taxon>
        <taxon>Embryophyta</taxon>
        <taxon>Tracheophyta</taxon>
        <taxon>Spermatophyta</taxon>
        <taxon>Magnoliopsida</taxon>
        <taxon>eudicotyledons</taxon>
        <taxon>Gunneridae</taxon>
        <taxon>Pentapetalae</taxon>
        <taxon>asterids</taxon>
        <taxon>campanulids</taxon>
        <taxon>Asterales</taxon>
        <taxon>Asteraceae</taxon>
        <taxon>Asteroideae</taxon>
        <taxon>Heliantheae alliance</taxon>
        <taxon>Millerieae</taxon>
        <taxon>Smallanthus</taxon>
    </lineage>
</organism>
<sequence>MTHTNNTTVVAATTIFRWNSPVLYICSGLVLVLCVISCALMMLTCSYNKSYTSSNSSAIRDEVKPSLPEFHGKLSPETEAKIVVVMPGDMNPSCLAKLVPSDTPYLHQF</sequence>
<evidence type="ECO:0000313" key="1">
    <source>
        <dbReference type="EMBL" id="KAI3808621.1"/>
    </source>
</evidence>
<evidence type="ECO:0000313" key="2">
    <source>
        <dbReference type="Proteomes" id="UP001056120"/>
    </source>
</evidence>
<reference evidence="1 2" key="2">
    <citation type="journal article" date="2022" name="Mol. Ecol. Resour.">
        <title>The genomes of chicory, endive, great burdock and yacon provide insights into Asteraceae paleo-polyploidization history and plant inulin production.</title>
        <authorList>
            <person name="Fan W."/>
            <person name="Wang S."/>
            <person name="Wang H."/>
            <person name="Wang A."/>
            <person name="Jiang F."/>
            <person name="Liu H."/>
            <person name="Zhao H."/>
            <person name="Xu D."/>
            <person name="Zhang Y."/>
        </authorList>
    </citation>
    <scope>NUCLEOTIDE SEQUENCE [LARGE SCALE GENOMIC DNA]</scope>
    <source>
        <strain evidence="2">cv. Yunnan</strain>
        <tissue evidence="1">Leaves</tissue>
    </source>
</reference>
<dbReference type="EMBL" id="CM042025">
    <property type="protein sequence ID" value="KAI3808621.1"/>
    <property type="molecule type" value="Genomic_DNA"/>
</dbReference>
<gene>
    <name evidence="1" type="ORF">L1987_24576</name>
</gene>
<reference evidence="2" key="1">
    <citation type="journal article" date="2022" name="Mol. Ecol. Resour.">
        <title>The genomes of chicory, endive, great burdock and yacon provide insights into Asteraceae palaeo-polyploidization history and plant inulin production.</title>
        <authorList>
            <person name="Fan W."/>
            <person name="Wang S."/>
            <person name="Wang H."/>
            <person name="Wang A."/>
            <person name="Jiang F."/>
            <person name="Liu H."/>
            <person name="Zhao H."/>
            <person name="Xu D."/>
            <person name="Zhang Y."/>
        </authorList>
    </citation>
    <scope>NUCLEOTIDE SEQUENCE [LARGE SCALE GENOMIC DNA]</scope>
    <source>
        <strain evidence="2">cv. Yunnan</strain>
    </source>
</reference>
<comment type="caution">
    <text evidence="1">The sequence shown here is derived from an EMBL/GenBank/DDBJ whole genome shotgun (WGS) entry which is preliminary data.</text>
</comment>
<name>A0ACB9IMB7_9ASTR</name>
<keyword evidence="2" id="KW-1185">Reference proteome</keyword>
<protein>
    <submittedName>
        <fullName evidence="1">Uncharacterized protein</fullName>
    </submittedName>
</protein>